<organism evidence="1 2">
    <name type="scientific">Moraxella bovoculi</name>
    <dbReference type="NCBI Taxonomy" id="386891"/>
    <lineage>
        <taxon>Bacteria</taxon>
        <taxon>Pseudomonadati</taxon>
        <taxon>Pseudomonadota</taxon>
        <taxon>Gammaproteobacteria</taxon>
        <taxon>Moraxellales</taxon>
        <taxon>Moraxellaceae</taxon>
        <taxon>Moraxella</taxon>
    </lineage>
</organism>
<dbReference type="AlphaFoldDB" id="A0AAC8T7Z1"/>
<reference evidence="1 2" key="1">
    <citation type="submission" date="2015-05" db="EMBL/GenBank/DDBJ databases">
        <authorList>
            <person name="Dickey A."/>
            <person name="Clawson M."/>
            <person name="Bono J."/>
            <person name="Loy J.D."/>
        </authorList>
    </citation>
    <scope>NUCLEOTIDE SEQUENCE [LARGE SCALE GENOMIC DNA]</scope>
    <source>
        <strain evidence="1 2">22581</strain>
    </source>
</reference>
<name>A0AAC8T7Z1_9GAMM</name>
<protein>
    <submittedName>
        <fullName evidence="1">Uncharacterized protein</fullName>
    </submittedName>
</protein>
<dbReference type="RefSeq" id="WP_046699235.1">
    <property type="nucleotide sequence ID" value="NZ_CP011376.1"/>
</dbReference>
<proteinExistence type="predicted"/>
<sequence length="198" mass="22152">MNSLYKTLNLKPTEFVPNPFYTDTVTAVMPSVLDSITTPNDFTYESGMVESTPYLNTGYDYDDISTAVGINNTVAKAYARDPRLGAFTGKATNLGNNILSGAMNTGRSVQSAVNGMDSFQKMNAVASSVKGLWDAYNSYKNNKMINRQLNFSMDMANKQYEANRKRINSQLEDRQARRYAEQPHAHQSVSEYMKKYGV</sequence>
<accession>A0AAC8T7Z1</accession>
<gene>
    <name evidence="1" type="ORF">AAX06_05965</name>
</gene>
<evidence type="ECO:0000313" key="2">
    <source>
        <dbReference type="Proteomes" id="UP000077465"/>
    </source>
</evidence>
<dbReference type="EMBL" id="CP011376">
    <property type="protein sequence ID" value="AKG07775.1"/>
    <property type="molecule type" value="Genomic_DNA"/>
</dbReference>
<evidence type="ECO:0000313" key="1">
    <source>
        <dbReference type="EMBL" id="AKG07775.1"/>
    </source>
</evidence>
<dbReference type="Proteomes" id="UP000077465">
    <property type="component" value="Chromosome"/>
</dbReference>